<dbReference type="AlphaFoldDB" id="A0A918VGT2"/>
<gene>
    <name evidence="1" type="ORF">GCM10008090_01000</name>
</gene>
<evidence type="ECO:0000313" key="2">
    <source>
        <dbReference type="Proteomes" id="UP000614811"/>
    </source>
</evidence>
<comment type="caution">
    <text evidence="1">The sequence shown here is derived from an EMBL/GenBank/DDBJ whole genome shotgun (WGS) entry which is preliminary data.</text>
</comment>
<protein>
    <submittedName>
        <fullName evidence="1">Uncharacterized protein</fullName>
    </submittedName>
</protein>
<organism evidence="1 2">
    <name type="scientific">Arenicella chitinivorans</name>
    <dbReference type="NCBI Taxonomy" id="1329800"/>
    <lineage>
        <taxon>Bacteria</taxon>
        <taxon>Pseudomonadati</taxon>
        <taxon>Pseudomonadota</taxon>
        <taxon>Gammaproteobacteria</taxon>
        <taxon>Arenicellales</taxon>
        <taxon>Arenicellaceae</taxon>
        <taxon>Arenicella</taxon>
    </lineage>
</organism>
<reference evidence="1" key="2">
    <citation type="submission" date="2020-09" db="EMBL/GenBank/DDBJ databases">
        <authorList>
            <person name="Sun Q."/>
            <person name="Kim S."/>
        </authorList>
    </citation>
    <scope>NUCLEOTIDE SEQUENCE</scope>
    <source>
        <strain evidence="1">KCTC 12711</strain>
    </source>
</reference>
<dbReference type="Proteomes" id="UP000614811">
    <property type="component" value="Unassembled WGS sequence"/>
</dbReference>
<name>A0A918VGT2_9GAMM</name>
<keyword evidence="2" id="KW-1185">Reference proteome</keyword>
<accession>A0A918VGT2</accession>
<proteinExistence type="predicted"/>
<evidence type="ECO:0000313" key="1">
    <source>
        <dbReference type="EMBL" id="GGZ96562.1"/>
    </source>
</evidence>
<reference evidence="1" key="1">
    <citation type="journal article" date="2014" name="Int. J. Syst. Evol. Microbiol.">
        <title>Complete genome sequence of Corynebacterium casei LMG S-19264T (=DSM 44701T), isolated from a smear-ripened cheese.</title>
        <authorList>
            <consortium name="US DOE Joint Genome Institute (JGI-PGF)"/>
            <person name="Walter F."/>
            <person name="Albersmeier A."/>
            <person name="Kalinowski J."/>
            <person name="Ruckert C."/>
        </authorList>
    </citation>
    <scope>NUCLEOTIDE SEQUENCE</scope>
    <source>
        <strain evidence="1">KCTC 12711</strain>
    </source>
</reference>
<sequence>MFALRAGLPATPVAHAKGVMCSMKIPPSMESELSKWNNGAGIDLEAWLSCMGNFSLATAYVSVFNPQFVAFENYIFQTSEPLDEQAIENIRGFEAQEGATPKSVEWVINHLHIVDIHHRGCDDISSDKLIEIGNALKEIYEAKLAFLFPGKPCTVDFFIPENSEDYDDYQLSFWQKSHEKHT</sequence>
<dbReference type="EMBL" id="BMXA01000001">
    <property type="protein sequence ID" value="GGZ96562.1"/>
    <property type="molecule type" value="Genomic_DNA"/>
</dbReference>